<evidence type="ECO:0000313" key="3">
    <source>
        <dbReference type="Proteomes" id="UP001457282"/>
    </source>
</evidence>
<feature type="region of interest" description="Disordered" evidence="1">
    <location>
        <begin position="1"/>
        <end position="20"/>
    </location>
</feature>
<comment type="caution">
    <text evidence="2">The sequence shown here is derived from an EMBL/GenBank/DDBJ whole genome shotgun (WGS) entry which is preliminary data.</text>
</comment>
<sequence>MKRKRVCARRPQSQSRPRKGLKFRKMDDIMKDNRSKLSGINKLLGIAIPVGRGVGGQSNLTWRLLKSHLGIERYYSTKLHSALNAIHECFEPSKDHTPTETLLRILFSI</sequence>
<proteinExistence type="predicted"/>
<protein>
    <submittedName>
        <fullName evidence="2">Uncharacterized protein</fullName>
    </submittedName>
</protein>
<evidence type="ECO:0000313" key="2">
    <source>
        <dbReference type="EMBL" id="KAK9912768.1"/>
    </source>
</evidence>
<gene>
    <name evidence="2" type="ORF">M0R45_036612</name>
</gene>
<dbReference type="AlphaFoldDB" id="A0AAW1VZB5"/>
<evidence type="ECO:0000256" key="1">
    <source>
        <dbReference type="SAM" id="MobiDB-lite"/>
    </source>
</evidence>
<organism evidence="2 3">
    <name type="scientific">Rubus argutus</name>
    <name type="common">Southern blackberry</name>
    <dbReference type="NCBI Taxonomy" id="59490"/>
    <lineage>
        <taxon>Eukaryota</taxon>
        <taxon>Viridiplantae</taxon>
        <taxon>Streptophyta</taxon>
        <taxon>Embryophyta</taxon>
        <taxon>Tracheophyta</taxon>
        <taxon>Spermatophyta</taxon>
        <taxon>Magnoliopsida</taxon>
        <taxon>eudicotyledons</taxon>
        <taxon>Gunneridae</taxon>
        <taxon>Pentapetalae</taxon>
        <taxon>rosids</taxon>
        <taxon>fabids</taxon>
        <taxon>Rosales</taxon>
        <taxon>Rosaceae</taxon>
        <taxon>Rosoideae</taxon>
        <taxon>Rosoideae incertae sedis</taxon>
        <taxon>Rubus</taxon>
    </lineage>
</organism>
<dbReference type="Proteomes" id="UP001457282">
    <property type="component" value="Unassembled WGS sequence"/>
</dbReference>
<dbReference type="EMBL" id="JBEDUW010000007">
    <property type="protein sequence ID" value="KAK9912768.1"/>
    <property type="molecule type" value="Genomic_DNA"/>
</dbReference>
<name>A0AAW1VZB5_RUBAR</name>
<accession>A0AAW1VZB5</accession>
<reference evidence="2 3" key="1">
    <citation type="journal article" date="2023" name="G3 (Bethesda)">
        <title>A chromosome-length genome assembly and annotation of blackberry (Rubus argutus, cv. 'Hillquist').</title>
        <authorList>
            <person name="Bruna T."/>
            <person name="Aryal R."/>
            <person name="Dudchenko O."/>
            <person name="Sargent D.J."/>
            <person name="Mead D."/>
            <person name="Buti M."/>
            <person name="Cavallini A."/>
            <person name="Hytonen T."/>
            <person name="Andres J."/>
            <person name="Pham M."/>
            <person name="Weisz D."/>
            <person name="Mascagni F."/>
            <person name="Usai G."/>
            <person name="Natali L."/>
            <person name="Bassil N."/>
            <person name="Fernandez G.E."/>
            <person name="Lomsadze A."/>
            <person name="Armour M."/>
            <person name="Olukolu B."/>
            <person name="Poorten T."/>
            <person name="Britton C."/>
            <person name="Davik J."/>
            <person name="Ashrafi H."/>
            <person name="Aiden E.L."/>
            <person name="Borodovsky M."/>
            <person name="Worthington M."/>
        </authorList>
    </citation>
    <scope>NUCLEOTIDE SEQUENCE [LARGE SCALE GENOMIC DNA]</scope>
    <source>
        <strain evidence="2">PI 553951</strain>
    </source>
</reference>
<keyword evidence="3" id="KW-1185">Reference proteome</keyword>